<dbReference type="GO" id="GO:0004497">
    <property type="term" value="F:monooxygenase activity"/>
    <property type="evidence" value="ECO:0007669"/>
    <property type="project" value="InterPro"/>
</dbReference>
<accession>A0AA40K8Q8</accession>
<keyword evidence="3" id="KW-1185">Reference proteome</keyword>
<keyword evidence="1" id="KW-1133">Transmembrane helix</keyword>
<dbReference type="GO" id="GO:0005506">
    <property type="term" value="F:iron ion binding"/>
    <property type="evidence" value="ECO:0007669"/>
    <property type="project" value="InterPro"/>
</dbReference>
<gene>
    <name evidence="2" type="ORF">B0T18DRAFT_408420</name>
</gene>
<reference evidence="2" key="1">
    <citation type="submission" date="2023-06" db="EMBL/GenBank/DDBJ databases">
        <title>Genome-scale phylogeny and comparative genomics of the fungal order Sordariales.</title>
        <authorList>
            <consortium name="Lawrence Berkeley National Laboratory"/>
            <person name="Hensen N."/>
            <person name="Bonometti L."/>
            <person name="Westerberg I."/>
            <person name="Brannstrom I.O."/>
            <person name="Guillou S."/>
            <person name="Cros-Aarteil S."/>
            <person name="Calhoun S."/>
            <person name="Haridas S."/>
            <person name="Kuo A."/>
            <person name="Mondo S."/>
            <person name="Pangilinan J."/>
            <person name="Riley R."/>
            <person name="LaButti K."/>
            <person name="Andreopoulos B."/>
            <person name="Lipzen A."/>
            <person name="Chen C."/>
            <person name="Yanf M."/>
            <person name="Daum C."/>
            <person name="Ng V."/>
            <person name="Clum A."/>
            <person name="Steindorff A."/>
            <person name="Ohm R."/>
            <person name="Martin F."/>
            <person name="Silar P."/>
            <person name="Natvig D."/>
            <person name="Lalanne C."/>
            <person name="Gautier V."/>
            <person name="Ament-velasquez S.L."/>
            <person name="Kruys A."/>
            <person name="Hutchinson M.I."/>
            <person name="Powell A.J."/>
            <person name="Barry K."/>
            <person name="Miller A.N."/>
            <person name="Grigoriev I.V."/>
            <person name="Debuchy R."/>
            <person name="Gladieux P."/>
            <person name="Thoren M.H."/>
            <person name="Johannesson H."/>
        </authorList>
    </citation>
    <scope>NUCLEOTIDE SEQUENCE</scope>
    <source>
        <strain evidence="2">SMH3187-1</strain>
    </source>
</reference>
<dbReference type="GO" id="GO:0020037">
    <property type="term" value="F:heme binding"/>
    <property type="evidence" value="ECO:0007669"/>
    <property type="project" value="InterPro"/>
</dbReference>
<protein>
    <submittedName>
        <fullName evidence="2">Uncharacterized protein</fullName>
    </submittedName>
</protein>
<dbReference type="EMBL" id="JAUKUD010000003">
    <property type="protein sequence ID" value="KAK0750193.1"/>
    <property type="molecule type" value="Genomic_DNA"/>
</dbReference>
<evidence type="ECO:0000313" key="3">
    <source>
        <dbReference type="Proteomes" id="UP001172155"/>
    </source>
</evidence>
<feature type="transmembrane region" description="Helical" evidence="1">
    <location>
        <begin position="12"/>
        <end position="36"/>
    </location>
</feature>
<sequence>MEQSEFSHRTRGGLVGVVGILGTNGNTILLTSWFLISVLSDPTLLFALRSEISTTTITPPSGTRTFNAQALTSLPLLQSVYTGLLRLYVSAIITLKVSGQAARGKGVCTSSRLDNSSPYGAVLYK</sequence>
<dbReference type="Proteomes" id="UP001172155">
    <property type="component" value="Unassembled WGS sequence"/>
</dbReference>
<proteinExistence type="predicted"/>
<organism evidence="2 3">
    <name type="scientific">Schizothecium vesticola</name>
    <dbReference type="NCBI Taxonomy" id="314040"/>
    <lineage>
        <taxon>Eukaryota</taxon>
        <taxon>Fungi</taxon>
        <taxon>Dikarya</taxon>
        <taxon>Ascomycota</taxon>
        <taxon>Pezizomycotina</taxon>
        <taxon>Sordariomycetes</taxon>
        <taxon>Sordariomycetidae</taxon>
        <taxon>Sordariales</taxon>
        <taxon>Schizotheciaceae</taxon>
        <taxon>Schizothecium</taxon>
    </lineage>
</organism>
<comment type="caution">
    <text evidence="2">The sequence shown here is derived from an EMBL/GenBank/DDBJ whole genome shotgun (WGS) entry which is preliminary data.</text>
</comment>
<dbReference type="AlphaFoldDB" id="A0AA40K8Q8"/>
<dbReference type="GO" id="GO:0016705">
    <property type="term" value="F:oxidoreductase activity, acting on paired donors, with incorporation or reduction of molecular oxygen"/>
    <property type="evidence" value="ECO:0007669"/>
    <property type="project" value="InterPro"/>
</dbReference>
<name>A0AA40K8Q8_9PEZI</name>
<keyword evidence="1" id="KW-0812">Transmembrane</keyword>
<evidence type="ECO:0000313" key="2">
    <source>
        <dbReference type="EMBL" id="KAK0750193.1"/>
    </source>
</evidence>
<keyword evidence="1" id="KW-0472">Membrane</keyword>
<evidence type="ECO:0000256" key="1">
    <source>
        <dbReference type="SAM" id="Phobius"/>
    </source>
</evidence>
<dbReference type="InterPro" id="IPR036396">
    <property type="entry name" value="Cyt_P450_sf"/>
</dbReference>
<dbReference type="SUPFAM" id="SSF48264">
    <property type="entry name" value="Cytochrome P450"/>
    <property type="match status" value="1"/>
</dbReference>
<dbReference type="Gene3D" id="1.10.630.10">
    <property type="entry name" value="Cytochrome P450"/>
    <property type="match status" value="1"/>
</dbReference>